<keyword evidence="3" id="KW-0732">Signal</keyword>
<dbReference type="InterPro" id="IPR015168">
    <property type="entry name" value="SsuA/THI5"/>
</dbReference>
<keyword evidence="6" id="KW-1185">Reference proteome</keyword>
<proteinExistence type="inferred from homology"/>
<feature type="domain" description="SsuA/THI5-like" evidence="4">
    <location>
        <begin position="59"/>
        <end position="262"/>
    </location>
</feature>
<dbReference type="EMBL" id="JAGGJX010000001">
    <property type="protein sequence ID" value="MBP1853761.1"/>
    <property type="molecule type" value="Genomic_DNA"/>
</dbReference>
<dbReference type="NCBIfam" id="NF040735">
    <property type="entry name" value="SBP_SaoX"/>
    <property type="match status" value="1"/>
</dbReference>
<evidence type="ECO:0000313" key="6">
    <source>
        <dbReference type="Proteomes" id="UP000767291"/>
    </source>
</evidence>
<organism evidence="5 6">
    <name type="scientific">Metaclostridioides mangenotii</name>
    <dbReference type="NCBI Taxonomy" id="1540"/>
    <lineage>
        <taxon>Bacteria</taxon>
        <taxon>Bacillati</taxon>
        <taxon>Bacillota</taxon>
        <taxon>Clostridia</taxon>
        <taxon>Peptostreptococcales</taxon>
        <taxon>Peptostreptococcaceae</taxon>
        <taxon>Metaclostridioides</taxon>
    </lineage>
</organism>
<comment type="subcellular location">
    <subcellularLocation>
        <location evidence="1">Periplasm</location>
    </subcellularLocation>
</comment>
<dbReference type="Gene3D" id="3.40.190.10">
    <property type="entry name" value="Periplasmic binding protein-like II"/>
    <property type="match status" value="2"/>
</dbReference>
<accession>A0ABS4E757</accession>
<evidence type="ECO:0000259" key="4">
    <source>
        <dbReference type="Pfam" id="PF09084"/>
    </source>
</evidence>
<reference evidence="5 6" key="1">
    <citation type="submission" date="2021-03" db="EMBL/GenBank/DDBJ databases">
        <title>Genomic Encyclopedia of Type Strains, Phase IV (KMG-IV): sequencing the most valuable type-strain genomes for metagenomic binning, comparative biology and taxonomic classification.</title>
        <authorList>
            <person name="Goeker M."/>
        </authorList>
    </citation>
    <scope>NUCLEOTIDE SEQUENCE [LARGE SCALE GENOMIC DNA]</scope>
    <source>
        <strain evidence="5 6">DSM 1289</strain>
    </source>
</reference>
<dbReference type="Proteomes" id="UP000767291">
    <property type="component" value="Unassembled WGS sequence"/>
</dbReference>
<dbReference type="RefSeq" id="WP_209455408.1">
    <property type="nucleotide sequence ID" value="NZ_BAAACS010000017.1"/>
</dbReference>
<comment type="caution">
    <text evidence="5">The sequence shown here is derived from an EMBL/GenBank/DDBJ whole genome shotgun (WGS) entry which is preliminary data.</text>
</comment>
<dbReference type="Pfam" id="PF09084">
    <property type="entry name" value="NMT1"/>
    <property type="match status" value="1"/>
</dbReference>
<dbReference type="PANTHER" id="PTHR30024">
    <property type="entry name" value="ALIPHATIC SULFONATES-BINDING PROTEIN-RELATED"/>
    <property type="match status" value="1"/>
</dbReference>
<evidence type="ECO:0000313" key="5">
    <source>
        <dbReference type="EMBL" id="MBP1853761.1"/>
    </source>
</evidence>
<dbReference type="PANTHER" id="PTHR30024:SF47">
    <property type="entry name" value="TAURINE-BINDING PERIPLASMIC PROTEIN"/>
    <property type="match status" value="1"/>
</dbReference>
<evidence type="ECO:0000256" key="3">
    <source>
        <dbReference type="ARBA" id="ARBA00022729"/>
    </source>
</evidence>
<evidence type="ECO:0000256" key="2">
    <source>
        <dbReference type="ARBA" id="ARBA00010742"/>
    </source>
</evidence>
<evidence type="ECO:0000256" key="1">
    <source>
        <dbReference type="ARBA" id="ARBA00004418"/>
    </source>
</evidence>
<name>A0ABS4E757_9FIRM</name>
<dbReference type="SUPFAM" id="SSF53850">
    <property type="entry name" value="Periplasmic binding protein-like II"/>
    <property type="match status" value="1"/>
</dbReference>
<protein>
    <submittedName>
        <fullName evidence="5">NitT/TauT family transport system substrate-binding protein</fullName>
    </submittedName>
</protein>
<dbReference type="PROSITE" id="PS51257">
    <property type="entry name" value="PROKAR_LIPOPROTEIN"/>
    <property type="match status" value="1"/>
</dbReference>
<sequence length="368" mass="40365">MFNTRKFQVVMLTGIMGLSFLTGCSSKGDGKESSKANDDYAITLGYYNCDHMTAAPIGDKAGIYKELGLNVKTLGNGKVPEAMAAGQMDAGYIGTGGLAGAIPKGAPIVVAANNHSGGSEYLIVSNDIKDPKDLIGKKIAGDPDNDTLWHTDYGPEAGIPAKSSEYDCIDMESDKDAYLAFKTGKIKAFTSCDPWGSVAEFEGTGKIIASTQYKEESTGKQYNCCSFSLNKNFIKDHPELAKKLVLAHTKSVEYIYTNPVKAAKIFAEDYNVDEEVALMTIYKKTVGEGRTLTWKITGEEYKNNLKMYKDYKKMDKVPSYDEVVDKSLLDSCGADDFDKFIEEKVDPVFPKGMSYDDWKAKAMELDKQ</sequence>
<gene>
    <name evidence="5" type="ORF">J2Z43_000151</name>
</gene>
<comment type="similarity">
    <text evidence="2">Belongs to the bacterial solute-binding protein SsuA/TauA family.</text>
</comment>